<evidence type="ECO:0000256" key="4">
    <source>
        <dbReference type="ARBA" id="ARBA00010429"/>
    </source>
</evidence>
<sequence length="563" mass="64278">MIDTQQLPDTKNLSPVERIKQKSDGLRGTLAESLRDELTGAISEDDQSLVKFHGMYQQDDRDRREERAEKKLERLYSFMIRLRVPGGFFTPEQWIATHHIAGEHSTGVIKITTRQTIQLHGILKSHVKPTIAAFNAITLDSIAACGDVNRNVTCTANPLQSPIHEQVHAYAAKISKLLLPKTHAYYEIWLDQERLTDKKEEDDALYQDRYLPRKFKIGLAIPPNNDVDVLTNDLGLIAIIEDNQLKGFNIAIGGGLGATHGNAETYPRLATVIGFVPADDRLFKAVYEIVTIQRDYGNRSDRKFARLKYTVDKYGTDWYRQELEKRTGFALEDARPYTFNDRTERFGWQQDHKGLWHYTLFVENGRVLDDEKVALKTALLEVAETKKANFRFTVNQKIILADIRKKDKALINGILEKYRLIQHTEAASAIRKNSIACVALPSCGLALAESQRYLPSLLDHIERLLAGHELSTEEIIIRMTGCPNGCGRPYAAEIGFVGTAMGHYNLYLGGDHEGTRLNRLYKENLDETAILRELDLLFWLYKKERITGERFGDFALRQRWYKP</sequence>
<dbReference type="Pfam" id="PF03460">
    <property type="entry name" value="NIR_SIR_ferr"/>
    <property type="match status" value="2"/>
</dbReference>
<feature type="domain" description="Nitrite/sulphite reductase 4Fe-4S" evidence="18">
    <location>
        <begin position="174"/>
        <end position="328"/>
    </location>
</feature>
<dbReference type="PROSITE" id="PS00365">
    <property type="entry name" value="NIR_SIR"/>
    <property type="match status" value="1"/>
</dbReference>
<evidence type="ECO:0000256" key="7">
    <source>
        <dbReference type="ARBA" id="ARBA00022617"/>
    </source>
</evidence>
<comment type="caution">
    <text evidence="20">The sequence shown here is derived from an EMBL/GenBank/DDBJ whole genome shotgun (WGS) entry which is preliminary data.</text>
</comment>
<evidence type="ECO:0000256" key="13">
    <source>
        <dbReference type="ARBA" id="ARBA00023192"/>
    </source>
</evidence>
<evidence type="ECO:0000256" key="2">
    <source>
        <dbReference type="ARBA" id="ARBA00001966"/>
    </source>
</evidence>
<protein>
    <recommendedName>
        <fullName evidence="5">assimilatory sulfite reductase (NADPH)</fullName>
        <ecNumber evidence="5">1.8.1.2</ecNumber>
    </recommendedName>
</protein>
<dbReference type="GO" id="GO:0019344">
    <property type="term" value="P:cysteine biosynthetic process"/>
    <property type="evidence" value="ECO:0007669"/>
    <property type="project" value="UniProtKB-KW"/>
</dbReference>
<dbReference type="AlphaFoldDB" id="A0A8J2XR02"/>
<dbReference type="Gene3D" id="3.90.480.10">
    <property type="entry name" value="Sulfite Reductase Hemoprotein,Domain 2"/>
    <property type="match status" value="1"/>
</dbReference>
<dbReference type="GO" id="GO:0051539">
    <property type="term" value="F:4 iron, 4 sulfur cluster binding"/>
    <property type="evidence" value="ECO:0007669"/>
    <property type="project" value="UniProtKB-KW"/>
</dbReference>
<evidence type="ECO:0000256" key="11">
    <source>
        <dbReference type="ARBA" id="ARBA00023004"/>
    </source>
</evidence>
<dbReference type="InterPro" id="IPR006066">
    <property type="entry name" value="NO2/SO3_Rdtase_FeS/sirohaem_BS"/>
</dbReference>
<evidence type="ECO:0000256" key="8">
    <source>
        <dbReference type="ARBA" id="ARBA00022723"/>
    </source>
</evidence>
<dbReference type="InterPro" id="IPR045169">
    <property type="entry name" value="NO2/SO3_Rdtase_4Fe4S_prot"/>
</dbReference>
<dbReference type="EMBL" id="BMJC01000001">
    <property type="protein sequence ID" value="GGA86980.1"/>
    <property type="molecule type" value="Genomic_DNA"/>
</dbReference>
<evidence type="ECO:0000256" key="6">
    <source>
        <dbReference type="ARBA" id="ARBA00022485"/>
    </source>
</evidence>
<dbReference type="PANTHER" id="PTHR11493">
    <property type="entry name" value="SULFITE REDUCTASE [NADPH] SUBUNIT BETA-RELATED"/>
    <property type="match status" value="1"/>
</dbReference>
<keyword evidence="12" id="KW-0411">Iron-sulfur</keyword>
<dbReference type="Gene3D" id="3.30.413.10">
    <property type="entry name" value="Sulfite Reductase Hemoprotein, domain 1"/>
    <property type="match status" value="2"/>
</dbReference>
<dbReference type="EC" id="1.8.1.2" evidence="5"/>
<evidence type="ECO:0000256" key="5">
    <source>
        <dbReference type="ARBA" id="ARBA00012604"/>
    </source>
</evidence>
<feature type="compositionally biased region" description="Polar residues" evidence="17">
    <location>
        <begin position="1"/>
        <end position="13"/>
    </location>
</feature>
<comment type="similarity">
    <text evidence="4">Belongs to the nitrite and sulfite reductase 4Fe-4S domain family.</text>
</comment>
<dbReference type="GO" id="GO:0020037">
    <property type="term" value="F:heme binding"/>
    <property type="evidence" value="ECO:0007669"/>
    <property type="project" value="InterPro"/>
</dbReference>
<evidence type="ECO:0000259" key="19">
    <source>
        <dbReference type="Pfam" id="PF03460"/>
    </source>
</evidence>
<dbReference type="GO" id="GO:0004783">
    <property type="term" value="F:sulfite reductase (NADPH) activity"/>
    <property type="evidence" value="ECO:0007669"/>
    <property type="project" value="UniProtKB-EC"/>
</dbReference>
<dbReference type="SUPFAM" id="SSF56014">
    <property type="entry name" value="Nitrite and sulphite reductase 4Fe-4S domain-like"/>
    <property type="match status" value="2"/>
</dbReference>
<evidence type="ECO:0000256" key="10">
    <source>
        <dbReference type="ARBA" id="ARBA00023002"/>
    </source>
</evidence>
<comment type="cofactor">
    <cofactor evidence="1">
        <name>siroheme</name>
        <dbReference type="ChEBI" id="CHEBI:60052"/>
    </cofactor>
</comment>
<organism evidence="20 21">
    <name type="scientific">Puia dinghuensis</name>
    <dbReference type="NCBI Taxonomy" id="1792502"/>
    <lineage>
        <taxon>Bacteria</taxon>
        <taxon>Pseudomonadati</taxon>
        <taxon>Bacteroidota</taxon>
        <taxon>Chitinophagia</taxon>
        <taxon>Chitinophagales</taxon>
        <taxon>Chitinophagaceae</taxon>
        <taxon>Puia</taxon>
    </lineage>
</organism>
<comment type="catalytic activity">
    <reaction evidence="14">
        <text>hydrogen sulfide + 3 NADP(+) + 3 H2O = sulfite + 3 NADPH + 4 H(+)</text>
        <dbReference type="Rhea" id="RHEA:13801"/>
        <dbReference type="ChEBI" id="CHEBI:15377"/>
        <dbReference type="ChEBI" id="CHEBI:15378"/>
        <dbReference type="ChEBI" id="CHEBI:17359"/>
        <dbReference type="ChEBI" id="CHEBI:29919"/>
        <dbReference type="ChEBI" id="CHEBI:57783"/>
        <dbReference type="ChEBI" id="CHEBI:58349"/>
        <dbReference type="EC" id="1.8.1.2"/>
    </reaction>
</comment>
<dbReference type="FunFam" id="3.30.413.10:FF:000003">
    <property type="entry name" value="Sulfite reductase [NADPH] hemoprotein beta-component"/>
    <property type="match status" value="1"/>
</dbReference>
<comment type="pathway">
    <text evidence="3">Sulfur metabolism; hydrogen sulfide biosynthesis; hydrogen sulfide from sulfite (NADPH route): step 1/1.</text>
</comment>
<dbReference type="GO" id="GO:0000103">
    <property type="term" value="P:sulfate assimilation"/>
    <property type="evidence" value="ECO:0007669"/>
    <property type="project" value="TreeGrafter"/>
</dbReference>
<dbReference type="InterPro" id="IPR036136">
    <property type="entry name" value="Nit/Sulf_reduc_fer-like_dom_sf"/>
</dbReference>
<dbReference type="InterPro" id="IPR006067">
    <property type="entry name" value="NO2/SO3_Rdtase_4Fe4S_dom"/>
</dbReference>
<evidence type="ECO:0000256" key="12">
    <source>
        <dbReference type="ARBA" id="ARBA00023014"/>
    </source>
</evidence>
<reference evidence="20" key="1">
    <citation type="journal article" date="2014" name="Int. J. Syst. Evol. Microbiol.">
        <title>Complete genome sequence of Corynebacterium casei LMG S-19264T (=DSM 44701T), isolated from a smear-ripened cheese.</title>
        <authorList>
            <consortium name="US DOE Joint Genome Institute (JGI-PGF)"/>
            <person name="Walter F."/>
            <person name="Albersmeier A."/>
            <person name="Kalinowski J."/>
            <person name="Ruckert C."/>
        </authorList>
    </citation>
    <scope>NUCLEOTIDE SEQUENCE</scope>
    <source>
        <strain evidence="20">CGMCC 1.15448</strain>
    </source>
</reference>
<dbReference type="InterPro" id="IPR005117">
    <property type="entry name" value="NiRdtase/SiRdtase_haem-b_fer"/>
</dbReference>
<dbReference type="Pfam" id="PF01077">
    <property type="entry name" value="NIR_SIR"/>
    <property type="match status" value="1"/>
</dbReference>
<evidence type="ECO:0000256" key="9">
    <source>
        <dbReference type="ARBA" id="ARBA00022857"/>
    </source>
</evidence>
<feature type="domain" description="Nitrite/Sulfite reductase ferredoxin-like" evidence="19">
    <location>
        <begin position="349"/>
        <end position="417"/>
    </location>
</feature>
<dbReference type="SUPFAM" id="SSF55124">
    <property type="entry name" value="Nitrite/Sulfite reductase N-terminal domain-like"/>
    <property type="match status" value="2"/>
</dbReference>
<dbReference type="Proteomes" id="UP000607559">
    <property type="component" value="Unassembled WGS sequence"/>
</dbReference>
<keyword evidence="10" id="KW-0560">Oxidoreductase</keyword>
<dbReference type="NCBIfam" id="NF010029">
    <property type="entry name" value="PRK13504.1"/>
    <property type="match status" value="1"/>
</dbReference>
<feature type="domain" description="Nitrite/Sulfite reductase ferredoxin-like" evidence="19">
    <location>
        <begin position="78"/>
        <end position="136"/>
    </location>
</feature>
<keyword evidence="13" id="KW-0198">Cysteine biosynthesis</keyword>
<keyword evidence="21" id="KW-1185">Reference proteome</keyword>
<comment type="subunit">
    <text evidence="16">Alpha(8)-beta(8). The alpha component is a flavoprotein, the beta component is a hemoprotein.</text>
</comment>
<evidence type="ECO:0000259" key="18">
    <source>
        <dbReference type="Pfam" id="PF01077"/>
    </source>
</evidence>
<evidence type="ECO:0000256" key="1">
    <source>
        <dbReference type="ARBA" id="ARBA00001929"/>
    </source>
</evidence>
<evidence type="ECO:0000256" key="3">
    <source>
        <dbReference type="ARBA" id="ARBA00004774"/>
    </source>
</evidence>
<dbReference type="GO" id="GO:0046872">
    <property type="term" value="F:metal ion binding"/>
    <property type="evidence" value="ECO:0007669"/>
    <property type="project" value="UniProtKB-KW"/>
</dbReference>
<dbReference type="PANTHER" id="PTHR11493:SF47">
    <property type="entry name" value="SULFITE REDUCTASE [NADPH] SUBUNIT BETA"/>
    <property type="match status" value="1"/>
</dbReference>
<evidence type="ECO:0000256" key="17">
    <source>
        <dbReference type="SAM" id="MobiDB-lite"/>
    </source>
</evidence>
<keyword evidence="13" id="KW-0028">Amino-acid biosynthesis</keyword>
<keyword evidence="11" id="KW-0408">Iron</keyword>
<evidence type="ECO:0000256" key="14">
    <source>
        <dbReference type="ARBA" id="ARBA00052219"/>
    </source>
</evidence>
<reference evidence="20" key="2">
    <citation type="submission" date="2020-09" db="EMBL/GenBank/DDBJ databases">
        <authorList>
            <person name="Sun Q."/>
            <person name="Zhou Y."/>
        </authorList>
    </citation>
    <scope>NUCLEOTIDE SEQUENCE</scope>
    <source>
        <strain evidence="20">CGMCC 1.15448</strain>
    </source>
</reference>
<evidence type="ECO:0000313" key="21">
    <source>
        <dbReference type="Proteomes" id="UP000607559"/>
    </source>
</evidence>
<dbReference type="RefSeq" id="WP_188928709.1">
    <property type="nucleotide sequence ID" value="NZ_BMJC01000001.1"/>
</dbReference>
<comment type="function">
    <text evidence="15">Component of the sulfite reductase complex that catalyzes the 6-electron reduction of sulfite to sulfide. This is one of several activities required for the biosynthesis of L-cysteine from sulfate.</text>
</comment>
<keyword evidence="7" id="KW-0349">Heme</keyword>
<accession>A0A8J2XR02</accession>
<dbReference type="InterPro" id="IPR045854">
    <property type="entry name" value="NO2/SO3_Rdtase_4Fe4S_sf"/>
</dbReference>
<gene>
    <name evidence="20" type="primary">cysI</name>
    <name evidence="20" type="ORF">GCM10011511_07570</name>
</gene>
<evidence type="ECO:0000256" key="15">
    <source>
        <dbReference type="ARBA" id="ARBA00057160"/>
    </source>
</evidence>
<keyword evidence="6" id="KW-0004">4Fe-4S</keyword>
<keyword evidence="8" id="KW-0479">Metal-binding</keyword>
<feature type="region of interest" description="Disordered" evidence="17">
    <location>
        <begin position="1"/>
        <end position="25"/>
    </location>
</feature>
<dbReference type="GO" id="GO:0050311">
    <property type="term" value="F:sulfite reductase (ferredoxin) activity"/>
    <property type="evidence" value="ECO:0007669"/>
    <property type="project" value="TreeGrafter"/>
</dbReference>
<evidence type="ECO:0000313" key="20">
    <source>
        <dbReference type="EMBL" id="GGA86980.1"/>
    </source>
</evidence>
<evidence type="ECO:0000256" key="16">
    <source>
        <dbReference type="ARBA" id="ARBA00062253"/>
    </source>
</evidence>
<name>A0A8J2XR02_9BACT</name>
<dbReference type="Gene3D" id="3.90.480.20">
    <property type="match status" value="1"/>
</dbReference>
<keyword evidence="9" id="KW-0521">NADP</keyword>
<dbReference type="GO" id="GO:0009337">
    <property type="term" value="C:sulfite reductase complex (NADPH)"/>
    <property type="evidence" value="ECO:0007669"/>
    <property type="project" value="TreeGrafter"/>
</dbReference>
<comment type="cofactor">
    <cofactor evidence="2">
        <name>[4Fe-4S] cluster</name>
        <dbReference type="ChEBI" id="CHEBI:49883"/>
    </cofactor>
</comment>
<dbReference type="PRINTS" id="PR00397">
    <property type="entry name" value="SIROHAEM"/>
</dbReference>
<proteinExistence type="inferred from homology"/>